<proteinExistence type="inferred from homology"/>
<dbReference type="GO" id="GO:0017000">
    <property type="term" value="P:antibiotic biosynthetic process"/>
    <property type="evidence" value="ECO:0007669"/>
    <property type="project" value="UniProtKB-ARBA"/>
</dbReference>
<dbReference type="InterPro" id="IPR029058">
    <property type="entry name" value="AB_hydrolase_fold"/>
</dbReference>
<evidence type="ECO:0000313" key="5">
    <source>
        <dbReference type="EMBL" id="KAJ5200026.1"/>
    </source>
</evidence>
<keyword evidence="6" id="KW-1185">Reference proteome</keyword>
<evidence type="ECO:0000259" key="4">
    <source>
        <dbReference type="Pfam" id="PF00135"/>
    </source>
</evidence>
<dbReference type="InterPro" id="IPR019826">
    <property type="entry name" value="Carboxylesterase_B_AS"/>
</dbReference>
<dbReference type="EC" id="3.1.1.-" evidence="3"/>
<reference evidence="5" key="2">
    <citation type="journal article" date="2023" name="IMA Fungus">
        <title>Comparative genomic study of the Penicillium genus elucidates a diverse pangenome and 15 lateral gene transfer events.</title>
        <authorList>
            <person name="Petersen C."/>
            <person name="Sorensen T."/>
            <person name="Nielsen M.R."/>
            <person name="Sondergaard T.E."/>
            <person name="Sorensen J.L."/>
            <person name="Fitzpatrick D.A."/>
            <person name="Frisvad J.C."/>
            <person name="Nielsen K.L."/>
        </authorList>
    </citation>
    <scope>NUCLEOTIDE SEQUENCE</scope>
    <source>
        <strain evidence="5">IBT 16849</strain>
    </source>
</reference>
<sequence>METITDFSHASLGVVRGWTSPSTRQFLGLRYATLPGKWATPVILEGDPNKVVDATMPGPSVPSPSNGINIEFSHIQRTLPHPELQQSDTECLNLNITTPKDISAGVNLPVIVFIHGGGFAIGANSWPQYDFRRLVELSVRERQPVIGVNINYRLGALGFLTSNELVSHGYKSNTGLHDQRAALLWIKKHIFGFGGNPDNITLVGESAGGVSATHHLQSEMPLFKRMVSMSGTNLLMQPLPEQVTECTYKAIVDRLGLASLPFTERVNALVQMDTEKLLQACSPNHPLLPAAGGDLGLKPHTYAEICQGSYGSLDIPGRKWCEEIMIGNCQMDASILSTMLNHEKDGIASAFRESLTRSLGSADKAKEVLAAYTITEDIPNEDALRAILQFANDISFFIPVLNYGHCWSGNAFIYHFNEPNSWDGPWKGYATHLLDIAYLFQNYNEALSEPQRAVASHFARDLVAFSSGHAPWPVFKYETKDLYARVYGGQGADTSGKVATVLVPHSRTGRSKTISNLMGSIPADDLSRAWGSFMAGH</sequence>
<dbReference type="PANTHER" id="PTHR11559">
    <property type="entry name" value="CARBOXYLESTERASE"/>
    <property type="match status" value="1"/>
</dbReference>
<dbReference type="InterPro" id="IPR050309">
    <property type="entry name" value="Type-B_Carboxylest/Lipase"/>
</dbReference>
<dbReference type="GO" id="GO:0072330">
    <property type="term" value="P:monocarboxylic acid biosynthetic process"/>
    <property type="evidence" value="ECO:0007669"/>
    <property type="project" value="UniProtKB-ARBA"/>
</dbReference>
<dbReference type="Gene3D" id="3.40.50.1820">
    <property type="entry name" value="alpha/beta hydrolase"/>
    <property type="match status" value="1"/>
</dbReference>
<evidence type="ECO:0000256" key="2">
    <source>
        <dbReference type="ARBA" id="ARBA00022801"/>
    </source>
</evidence>
<evidence type="ECO:0000256" key="1">
    <source>
        <dbReference type="ARBA" id="ARBA00005964"/>
    </source>
</evidence>
<gene>
    <name evidence="5" type="ORF">N7472_005230</name>
</gene>
<accession>A0A9W9JU42</accession>
<name>A0A9W9JU42_9EURO</name>
<keyword evidence="2 3" id="KW-0378">Hydrolase</keyword>
<feature type="domain" description="Carboxylesterase type B" evidence="4">
    <location>
        <begin position="10"/>
        <end position="449"/>
    </location>
</feature>
<dbReference type="PROSITE" id="PS00122">
    <property type="entry name" value="CARBOXYLESTERASE_B_1"/>
    <property type="match status" value="1"/>
</dbReference>
<organism evidence="5 6">
    <name type="scientific">Penicillium cf. griseofulvum</name>
    <dbReference type="NCBI Taxonomy" id="2972120"/>
    <lineage>
        <taxon>Eukaryota</taxon>
        <taxon>Fungi</taxon>
        <taxon>Dikarya</taxon>
        <taxon>Ascomycota</taxon>
        <taxon>Pezizomycotina</taxon>
        <taxon>Eurotiomycetes</taxon>
        <taxon>Eurotiomycetidae</taxon>
        <taxon>Eurotiales</taxon>
        <taxon>Aspergillaceae</taxon>
        <taxon>Penicillium</taxon>
    </lineage>
</organism>
<dbReference type="Proteomes" id="UP001150879">
    <property type="component" value="Unassembled WGS sequence"/>
</dbReference>
<dbReference type="InterPro" id="IPR002018">
    <property type="entry name" value="CarbesteraseB"/>
</dbReference>
<reference evidence="5" key="1">
    <citation type="submission" date="2022-11" db="EMBL/GenBank/DDBJ databases">
        <authorList>
            <person name="Petersen C."/>
        </authorList>
    </citation>
    <scope>NUCLEOTIDE SEQUENCE</scope>
    <source>
        <strain evidence="5">IBT 16849</strain>
    </source>
</reference>
<dbReference type="SUPFAM" id="SSF53474">
    <property type="entry name" value="alpha/beta-Hydrolases"/>
    <property type="match status" value="1"/>
</dbReference>
<dbReference type="EMBL" id="JAPQKP010000003">
    <property type="protein sequence ID" value="KAJ5200026.1"/>
    <property type="molecule type" value="Genomic_DNA"/>
</dbReference>
<evidence type="ECO:0000256" key="3">
    <source>
        <dbReference type="RuleBase" id="RU361235"/>
    </source>
</evidence>
<evidence type="ECO:0000313" key="6">
    <source>
        <dbReference type="Proteomes" id="UP001150879"/>
    </source>
</evidence>
<protein>
    <recommendedName>
        <fullName evidence="3">Carboxylic ester hydrolase</fullName>
        <ecNumber evidence="3">3.1.1.-</ecNumber>
    </recommendedName>
</protein>
<comment type="caution">
    <text evidence="5">The sequence shown here is derived from an EMBL/GenBank/DDBJ whole genome shotgun (WGS) entry which is preliminary data.</text>
</comment>
<dbReference type="AlphaFoldDB" id="A0A9W9JU42"/>
<dbReference type="Pfam" id="PF00135">
    <property type="entry name" value="COesterase"/>
    <property type="match status" value="1"/>
</dbReference>
<comment type="similarity">
    <text evidence="1 3">Belongs to the type-B carboxylesterase/lipase family.</text>
</comment>
<dbReference type="GO" id="GO:0016787">
    <property type="term" value="F:hydrolase activity"/>
    <property type="evidence" value="ECO:0007669"/>
    <property type="project" value="UniProtKB-KW"/>
</dbReference>
<dbReference type="OrthoDB" id="3200163at2759"/>